<dbReference type="EMBL" id="JAAZQD010000002">
    <property type="protein sequence ID" value="NKZ38669.1"/>
    <property type="molecule type" value="Genomic_DNA"/>
</dbReference>
<dbReference type="RefSeq" id="WP_168608913.1">
    <property type="nucleotide sequence ID" value="NZ_JAAZQD010000002.1"/>
</dbReference>
<keyword evidence="18" id="KW-1185">Reference proteome</keyword>
<evidence type="ECO:0000256" key="11">
    <source>
        <dbReference type="ARBA" id="ARBA00039026"/>
    </source>
</evidence>
<gene>
    <name evidence="17" type="ORF">HF690_06820</name>
</gene>
<dbReference type="GO" id="GO:0006643">
    <property type="term" value="P:membrane lipid metabolic process"/>
    <property type="evidence" value="ECO:0007669"/>
    <property type="project" value="TreeGrafter"/>
</dbReference>
<evidence type="ECO:0000256" key="13">
    <source>
        <dbReference type="ARBA" id="ARBA00047556"/>
    </source>
</evidence>
<dbReference type="InterPro" id="IPR051689">
    <property type="entry name" value="Sterol_desaturase/TMEM195"/>
</dbReference>
<feature type="transmembrane region" description="Helical" evidence="14">
    <location>
        <begin position="7"/>
        <end position="27"/>
    </location>
</feature>
<comment type="similarity">
    <text evidence="10">Belongs to the sterol desaturase family. TMEM195 subfamily.</text>
</comment>
<keyword evidence="3 14" id="KW-0812">Transmembrane</keyword>
<feature type="transmembrane region" description="Helical" evidence="14">
    <location>
        <begin position="363"/>
        <end position="380"/>
    </location>
</feature>
<evidence type="ECO:0000256" key="10">
    <source>
        <dbReference type="ARBA" id="ARBA00038190"/>
    </source>
</evidence>
<evidence type="ECO:0000256" key="9">
    <source>
        <dbReference type="ARBA" id="ARBA00023136"/>
    </source>
</evidence>
<feature type="transmembrane region" description="Helical" evidence="14">
    <location>
        <begin position="333"/>
        <end position="351"/>
    </location>
</feature>
<dbReference type="Pfam" id="PF04116">
    <property type="entry name" value="FA_hydroxylase"/>
    <property type="match status" value="1"/>
</dbReference>
<evidence type="ECO:0000256" key="12">
    <source>
        <dbReference type="ARBA" id="ARBA00040992"/>
    </source>
</evidence>
<feature type="domain" description="Fatty acid hydroxylase" evidence="15">
    <location>
        <begin position="85"/>
        <end position="217"/>
    </location>
</feature>
<evidence type="ECO:0000256" key="5">
    <source>
        <dbReference type="ARBA" id="ARBA00022989"/>
    </source>
</evidence>
<keyword evidence="9 14" id="KW-0472">Membrane</keyword>
<dbReference type="GO" id="GO:0016020">
    <property type="term" value="C:membrane"/>
    <property type="evidence" value="ECO:0007669"/>
    <property type="project" value="GOC"/>
</dbReference>
<evidence type="ECO:0000256" key="14">
    <source>
        <dbReference type="SAM" id="Phobius"/>
    </source>
</evidence>
<name>A0A846ZMB5_9GAMM</name>
<keyword evidence="4" id="KW-0256">Endoplasmic reticulum</keyword>
<keyword evidence="8" id="KW-0443">Lipid metabolism</keyword>
<dbReference type="AlphaFoldDB" id="A0A846ZMB5"/>
<dbReference type="PANTHER" id="PTHR21624">
    <property type="entry name" value="STEROL DESATURASE-RELATED PROTEIN"/>
    <property type="match status" value="1"/>
</dbReference>
<comment type="caution">
    <text evidence="17">The sequence shown here is derived from an EMBL/GenBank/DDBJ whole genome shotgun (WGS) entry which is preliminary data.</text>
</comment>
<dbReference type="GO" id="GO:0050479">
    <property type="term" value="F:glyceryl-ether monooxygenase activity"/>
    <property type="evidence" value="ECO:0007669"/>
    <property type="project" value="UniProtKB-EC"/>
</dbReference>
<evidence type="ECO:0000256" key="6">
    <source>
        <dbReference type="ARBA" id="ARBA00023002"/>
    </source>
</evidence>
<dbReference type="InterPro" id="IPR056853">
    <property type="entry name" value="AGMP_C"/>
</dbReference>
<feature type="transmembrane region" description="Helical" evidence="14">
    <location>
        <begin position="138"/>
        <end position="164"/>
    </location>
</feature>
<sequence length="417" mass="46830">MNTAAVIMLYAIPGFFLLMAVEVAVAAWRGHKRYRLNDAINSIGLGILSQLTGVFTKTLTIGIYAWCATRLALFELPADSVWVWAGALLGYDFCYYWLHRMGHEVNVLWAAHVVHHQSECYNLSTALRQTSSGALFGWLFYLPLAVLGVPLEVFAVVALIDLLYQYWIHTEEIGRLGWFDYVFASPSNHRVHHAVNDRYVDRNYGGILILWDRLFGTFQPERADDPPQYGTRSPLRSWNPLWANAEVYWATWLDAVHARRWRDRLQVWLRRPGWRPADVAARYPKPAFALGRPIYDPPMSAALKVYGALQFLLLLGMALQFLMTQAQLSTPTLLAYFAYMALSLMLLGGVLEGRAWARGLEGARLVGSAVLALISASWFGASLPAWARGGVLVLAGVSVCLLWWVHRGRSTSSLSAV</sequence>
<evidence type="ECO:0000256" key="1">
    <source>
        <dbReference type="ARBA" id="ARBA00001962"/>
    </source>
</evidence>
<dbReference type="Pfam" id="PF24858">
    <property type="entry name" value="AGMP_C"/>
    <property type="match status" value="1"/>
</dbReference>
<comment type="subcellular location">
    <subcellularLocation>
        <location evidence="2">Endoplasmic reticulum membrane</location>
        <topology evidence="2">Multi-pass membrane protein</topology>
    </subcellularLocation>
</comment>
<feature type="transmembrane region" description="Helical" evidence="14">
    <location>
        <begin position="81"/>
        <end position="98"/>
    </location>
</feature>
<evidence type="ECO:0000259" key="15">
    <source>
        <dbReference type="Pfam" id="PF04116"/>
    </source>
</evidence>
<dbReference type="EC" id="1.14.16.5" evidence="11"/>
<evidence type="ECO:0000256" key="7">
    <source>
        <dbReference type="ARBA" id="ARBA00023004"/>
    </source>
</evidence>
<feature type="domain" description="Alkylglycerol monooxygenase C-terminal" evidence="16">
    <location>
        <begin position="303"/>
        <end position="366"/>
    </location>
</feature>
<keyword evidence="6" id="KW-0560">Oxidoreductase</keyword>
<dbReference type="PANTHER" id="PTHR21624:SF1">
    <property type="entry name" value="ALKYLGLYCEROL MONOOXYGENASE"/>
    <property type="match status" value="1"/>
</dbReference>
<accession>A0A846ZMB5</accession>
<evidence type="ECO:0000256" key="2">
    <source>
        <dbReference type="ARBA" id="ARBA00004477"/>
    </source>
</evidence>
<organism evidence="17 18">
    <name type="scientific">Oleiagrimonas citrea</name>
    <dbReference type="NCBI Taxonomy" id="1665687"/>
    <lineage>
        <taxon>Bacteria</taxon>
        <taxon>Pseudomonadati</taxon>
        <taxon>Pseudomonadota</taxon>
        <taxon>Gammaproteobacteria</taxon>
        <taxon>Lysobacterales</taxon>
        <taxon>Rhodanobacteraceae</taxon>
        <taxon>Oleiagrimonas</taxon>
    </lineage>
</organism>
<comment type="catalytic activity">
    <reaction evidence="13">
        <text>1-O-(1,2-saturated-alkyl)-sn-glycerol + (6R)-L-erythro-5,6,7,8-tetrahydrobiopterin + O2 = a 1-(1-hydroxyalkyl)-sn-glycerol + (6R)-L-erythro-6,7-dihydrobiopterin + H2O</text>
        <dbReference type="Rhea" id="RHEA:36255"/>
        <dbReference type="ChEBI" id="CHEBI:15377"/>
        <dbReference type="ChEBI" id="CHEBI:15379"/>
        <dbReference type="ChEBI" id="CHEBI:43120"/>
        <dbReference type="ChEBI" id="CHEBI:59560"/>
        <dbReference type="ChEBI" id="CHEBI:73418"/>
        <dbReference type="ChEBI" id="CHEBI:83957"/>
        <dbReference type="EC" id="1.14.16.5"/>
    </reaction>
</comment>
<feature type="transmembrane region" description="Helical" evidence="14">
    <location>
        <begin position="386"/>
        <end position="405"/>
    </location>
</feature>
<evidence type="ECO:0000313" key="18">
    <source>
        <dbReference type="Proteomes" id="UP000541636"/>
    </source>
</evidence>
<proteinExistence type="inferred from homology"/>
<dbReference type="GO" id="GO:0008610">
    <property type="term" value="P:lipid biosynthetic process"/>
    <property type="evidence" value="ECO:0007669"/>
    <property type="project" value="InterPro"/>
</dbReference>
<dbReference type="GO" id="GO:0005506">
    <property type="term" value="F:iron ion binding"/>
    <property type="evidence" value="ECO:0007669"/>
    <property type="project" value="InterPro"/>
</dbReference>
<feature type="transmembrane region" description="Helical" evidence="14">
    <location>
        <begin position="47"/>
        <end position="69"/>
    </location>
</feature>
<keyword evidence="7" id="KW-0408">Iron</keyword>
<keyword evidence="5 14" id="KW-1133">Transmembrane helix</keyword>
<feature type="transmembrane region" description="Helical" evidence="14">
    <location>
        <begin position="301"/>
        <end position="321"/>
    </location>
</feature>
<evidence type="ECO:0000256" key="4">
    <source>
        <dbReference type="ARBA" id="ARBA00022824"/>
    </source>
</evidence>
<reference evidence="17 18" key="1">
    <citation type="journal article" date="2017" name="Int. J. Syst. Evol. Microbiol.">
        <title>Oleiagrimonas citrea sp. nov., a marine bacterium isolated from tidal flat sediment and emended description of the genus Oleiagrimonas Fang et al. 2015 and Oleiagrimonas soli.</title>
        <authorList>
            <person name="Yang S.H."/>
            <person name="Seo H.S."/>
            <person name="Seong C.N."/>
            <person name="Kwon K.K."/>
        </authorList>
    </citation>
    <scope>NUCLEOTIDE SEQUENCE [LARGE SCALE GENOMIC DNA]</scope>
    <source>
        <strain evidence="17 18">MEBiC09124</strain>
    </source>
</reference>
<dbReference type="Proteomes" id="UP000541636">
    <property type="component" value="Unassembled WGS sequence"/>
</dbReference>
<evidence type="ECO:0000259" key="16">
    <source>
        <dbReference type="Pfam" id="PF24858"/>
    </source>
</evidence>
<dbReference type="InterPro" id="IPR006694">
    <property type="entry name" value="Fatty_acid_hydroxylase"/>
</dbReference>
<evidence type="ECO:0000256" key="8">
    <source>
        <dbReference type="ARBA" id="ARBA00023098"/>
    </source>
</evidence>
<protein>
    <recommendedName>
        <fullName evidence="12">Alkylglycerol monooxygenase</fullName>
        <ecNumber evidence="11">1.14.16.5</ecNumber>
    </recommendedName>
</protein>
<evidence type="ECO:0000313" key="17">
    <source>
        <dbReference type="EMBL" id="NKZ38669.1"/>
    </source>
</evidence>
<evidence type="ECO:0000256" key="3">
    <source>
        <dbReference type="ARBA" id="ARBA00022692"/>
    </source>
</evidence>
<comment type="cofactor">
    <cofactor evidence="1">
        <name>Fe cation</name>
        <dbReference type="ChEBI" id="CHEBI:24875"/>
    </cofactor>
</comment>